<dbReference type="InterPro" id="IPR004469">
    <property type="entry name" value="PSP"/>
</dbReference>
<name>A0AAW1R578_9CHLO</name>
<evidence type="ECO:0000256" key="2">
    <source>
        <dbReference type="ARBA" id="ARBA00005135"/>
    </source>
</evidence>
<evidence type="ECO:0000256" key="7">
    <source>
        <dbReference type="ARBA" id="ARBA00022801"/>
    </source>
</evidence>
<evidence type="ECO:0000256" key="5">
    <source>
        <dbReference type="ARBA" id="ARBA00022605"/>
    </source>
</evidence>
<dbReference type="Proteomes" id="UP001489004">
    <property type="component" value="Unassembled WGS sequence"/>
</dbReference>
<evidence type="ECO:0000256" key="4">
    <source>
        <dbReference type="ARBA" id="ARBA00012640"/>
    </source>
</evidence>
<evidence type="ECO:0000256" key="10">
    <source>
        <dbReference type="ARBA" id="ARBA00031693"/>
    </source>
</evidence>
<keyword evidence="5" id="KW-0028">Amino-acid biosynthesis</keyword>
<dbReference type="Gene3D" id="3.40.50.1000">
    <property type="entry name" value="HAD superfamily/HAD-like"/>
    <property type="match status" value="1"/>
</dbReference>
<accession>A0AAW1R578</accession>
<dbReference type="AlphaFoldDB" id="A0AAW1R578"/>
<dbReference type="CDD" id="cd04309">
    <property type="entry name" value="HAD_PSP_eu"/>
    <property type="match status" value="1"/>
</dbReference>
<comment type="pathway">
    <text evidence="2">Amino-acid biosynthesis; L-serine biosynthesis; L-serine from 3-phospho-D-glycerate: step 3/3.</text>
</comment>
<comment type="similarity">
    <text evidence="3">Belongs to the HAD-like hydrolase superfamily. SerB family.</text>
</comment>
<dbReference type="NCBIfam" id="TIGR00338">
    <property type="entry name" value="serB"/>
    <property type="match status" value="1"/>
</dbReference>
<evidence type="ECO:0000256" key="1">
    <source>
        <dbReference type="ARBA" id="ARBA00001946"/>
    </source>
</evidence>
<keyword evidence="8" id="KW-0460">Magnesium</keyword>
<protein>
    <recommendedName>
        <fullName evidence="4">phosphoserine phosphatase</fullName>
        <ecNumber evidence="4">3.1.3.3</ecNumber>
    </recommendedName>
    <alternativeName>
        <fullName evidence="10">O-phosphoserine phosphohydrolase</fullName>
    </alternativeName>
</protein>
<keyword evidence="9" id="KW-0718">Serine biosynthesis</keyword>
<evidence type="ECO:0000313" key="12">
    <source>
        <dbReference type="EMBL" id="KAK9828778.1"/>
    </source>
</evidence>
<proteinExistence type="inferred from homology"/>
<dbReference type="InterPro" id="IPR023214">
    <property type="entry name" value="HAD_sf"/>
</dbReference>
<organism evidence="12 13">
    <name type="scientific">[Myrmecia] bisecta</name>
    <dbReference type="NCBI Taxonomy" id="41462"/>
    <lineage>
        <taxon>Eukaryota</taxon>
        <taxon>Viridiplantae</taxon>
        <taxon>Chlorophyta</taxon>
        <taxon>core chlorophytes</taxon>
        <taxon>Trebouxiophyceae</taxon>
        <taxon>Trebouxiales</taxon>
        <taxon>Trebouxiaceae</taxon>
        <taxon>Myrmecia</taxon>
    </lineage>
</organism>
<dbReference type="InterPro" id="IPR036412">
    <property type="entry name" value="HAD-like_sf"/>
</dbReference>
<evidence type="ECO:0000256" key="6">
    <source>
        <dbReference type="ARBA" id="ARBA00022723"/>
    </source>
</evidence>
<dbReference type="GO" id="GO:0009507">
    <property type="term" value="C:chloroplast"/>
    <property type="evidence" value="ECO:0007669"/>
    <property type="project" value="TreeGrafter"/>
</dbReference>
<sequence length="237" mass="25221">MSSRQRLVKTAAAAECPVSNREASKLVLETWRRAQAVCFDVDSTLCEDESIDELAAFLGVGDAVAALTANAMGGTVKFQDALAMRLELMQPSRQKVIAFLAAHPPRLSPGIPELVQLLQQRGTAVYLVSGGFRVIINPIADMLGIPLTNVYANTILHQDDDQGSYAGFDAEEFTSRSGGKAEAIRVIKAQHGYSPLIMVGDGATDLEARQPGGAEMFIGYGGVVERPNIAAAADCLL</sequence>
<dbReference type="GO" id="GO:0000287">
    <property type="term" value="F:magnesium ion binding"/>
    <property type="evidence" value="ECO:0007669"/>
    <property type="project" value="TreeGrafter"/>
</dbReference>
<evidence type="ECO:0000256" key="9">
    <source>
        <dbReference type="ARBA" id="ARBA00023299"/>
    </source>
</evidence>
<keyword evidence="13" id="KW-1185">Reference proteome</keyword>
<feature type="active site" description="Proton donor" evidence="11">
    <location>
        <position position="42"/>
    </location>
</feature>
<dbReference type="InterPro" id="IPR050582">
    <property type="entry name" value="HAD-like_SerB"/>
</dbReference>
<evidence type="ECO:0000256" key="3">
    <source>
        <dbReference type="ARBA" id="ARBA00009184"/>
    </source>
</evidence>
<dbReference type="NCBIfam" id="TIGR01488">
    <property type="entry name" value="HAD-SF-IB"/>
    <property type="match status" value="1"/>
</dbReference>
<evidence type="ECO:0000256" key="11">
    <source>
        <dbReference type="PIRSR" id="PIRSR604469-1"/>
    </source>
</evidence>
<dbReference type="Pfam" id="PF00702">
    <property type="entry name" value="Hydrolase"/>
    <property type="match status" value="1"/>
</dbReference>
<dbReference type="EC" id="3.1.3.3" evidence="4"/>
<dbReference type="PANTHER" id="PTHR43344:SF2">
    <property type="entry name" value="PHOSPHOSERINE PHOSPHATASE"/>
    <property type="match status" value="1"/>
</dbReference>
<dbReference type="PANTHER" id="PTHR43344">
    <property type="entry name" value="PHOSPHOSERINE PHOSPHATASE"/>
    <property type="match status" value="1"/>
</dbReference>
<evidence type="ECO:0000313" key="13">
    <source>
        <dbReference type="Proteomes" id="UP001489004"/>
    </source>
</evidence>
<gene>
    <name evidence="12" type="ORF">WJX72_002034</name>
</gene>
<reference evidence="12 13" key="1">
    <citation type="journal article" date="2024" name="Nat. Commun.">
        <title>Phylogenomics reveals the evolutionary origins of lichenization in chlorophyte algae.</title>
        <authorList>
            <person name="Puginier C."/>
            <person name="Libourel C."/>
            <person name="Otte J."/>
            <person name="Skaloud P."/>
            <person name="Haon M."/>
            <person name="Grisel S."/>
            <person name="Petersen M."/>
            <person name="Berrin J.G."/>
            <person name="Delaux P.M."/>
            <person name="Dal Grande F."/>
            <person name="Keller J."/>
        </authorList>
    </citation>
    <scope>NUCLEOTIDE SEQUENCE [LARGE SCALE GENOMIC DNA]</scope>
    <source>
        <strain evidence="12 13">SAG 2043</strain>
    </source>
</reference>
<dbReference type="Gene3D" id="1.10.150.210">
    <property type="entry name" value="Phosphoserine phosphatase, domain 2"/>
    <property type="match status" value="1"/>
</dbReference>
<dbReference type="GO" id="GO:0036424">
    <property type="term" value="F:L-phosphoserine phosphatase activity"/>
    <property type="evidence" value="ECO:0007669"/>
    <property type="project" value="InterPro"/>
</dbReference>
<dbReference type="SUPFAM" id="SSF56784">
    <property type="entry name" value="HAD-like"/>
    <property type="match status" value="1"/>
</dbReference>
<keyword evidence="7" id="KW-0378">Hydrolase</keyword>
<dbReference type="GO" id="GO:0006564">
    <property type="term" value="P:L-serine biosynthetic process"/>
    <property type="evidence" value="ECO:0007669"/>
    <property type="project" value="UniProtKB-KW"/>
</dbReference>
<keyword evidence="6" id="KW-0479">Metal-binding</keyword>
<dbReference type="EMBL" id="JALJOR010000001">
    <property type="protein sequence ID" value="KAK9828778.1"/>
    <property type="molecule type" value="Genomic_DNA"/>
</dbReference>
<comment type="caution">
    <text evidence="12">The sequence shown here is derived from an EMBL/GenBank/DDBJ whole genome shotgun (WGS) entry which is preliminary data.</text>
</comment>
<evidence type="ECO:0000256" key="8">
    <source>
        <dbReference type="ARBA" id="ARBA00022842"/>
    </source>
</evidence>
<comment type="cofactor">
    <cofactor evidence="1">
        <name>Mg(2+)</name>
        <dbReference type="ChEBI" id="CHEBI:18420"/>
    </cofactor>
</comment>
<feature type="active site" description="Nucleophile" evidence="11">
    <location>
        <position position="40"/>
    </location>
</feature>